<sequence>MLKCLSVFTIVFLMIVALICEGITADQTERQDDERRVELQAPIPEDLLSYQGWSITRKRSAPATEVTFFVELRTGKEGEVEKVAAAVSDPKSPSYGKFLSAQELRDLVAAPPEVEQAVLQWLDDESAANGHQPISSKSYGDLIMVSTTVQNAELLFDTHIAEFTHGVSGRSVQLIVQPATVSLEISHNVRALVGLSDVSVPRHFASYHLTEDGQVESRTLDRRQTSTIGPSNLRTRYNISSSVFASSSVSQTFSTYYSLPMPTVTTVRGTGSNVPCSSYACSAQAPTNNTADAVAGESDLDIQYITGVARNADNRFHLNDNAGWSTYYWAVEVTASTDPAMVYSVSWGSDEVTSTGLQWGDTASTESQLAKVAARGISTLVASGDTGAAGGSEGCPLDTTRYCYRGGCGQIIVVDSTYGSRSFPGTRSGTWVKELNSYTATSAWTTAVGATEWSASGVDVVGSNEGLSIITSGGGFSYIATRPTWQSAHVAAYLAKSGLSFPPTTTYNTNGRGYPDVSLLGHYYRVSYTGPSGTDTPYWVAMDGTSASAPAFAGMITLINQMRNSARNWASSTRPSTRWPPSVRRRSPTSSREPTRPPWVTCASTAGPPPPAGTPPQAYVSHKTHAHTHAHAHAHAHAHETQRLI</sequence>
<evidence type="ECO:0000256" key="10">
    <source>
        <dbReference type="SAM" id="SignalP"/>
    </source>
</evidence>
<evidence type="ECO:0000259" key="11">
    <source>
        <dbReference type="PROSITE" id="PS51695"/>
    </source>
</evidence>
<dbReference type="PANTHER" id="PTHR14218">
    <property type="entry name" value="PROTEASE S8 TRIPEPTIDYL PEPTIDASE I CLN2"/>
    <property type="match status" value="1"/>
</dbReference>
<keyword evidence="4 8" id="KW-0378">Hydrolase</keyword>
<dbReference type="InterPro" id="IPR036852">
    <property type="entry name" value="Peptidase_S8/S53_dom_sf"/>
</dbReference>
<keyword evidence="3" id="KW-0479">Metal-binding</keyword>
<evidence type="ECO:0000256" key="5">
    <source>
        <dbReference type="ARBA" id="ARBA00022825"/>
    </source>
</evidence>
<keyword evidence="13" id="KW-1185">Reference proteome</keyword>
<dbReference type="PANTHER" id="PTHR14218:SF15">
    <property type="entry name" value="TRIPEPTIDYL-PEPTIDASE 1"/>
    <property type="match status" value="1"/>
</dbReference>
<comment type="cofactor">
    <cofactor evidence="1">
        <name>Ca(2+)</name>
        <dbReference type="ChEBI" id="CHEBI:29108"/>
    </cofactor>
</comment>
<accession>L8GL48</accession>
<dbReference type="Gene3D" id="3.40.50.200">
    <property type="entry name" value="Peptidase S8/S53 domain"/>
    <property type="match status" value="1"/>
</dbReference>
<protein>
    <submittedName>
        <fullName evidence="12">Prokumamolisin, activation domain containing protein</fullName>
    </submittedName>
</protein>
<dbReference type="Pfam" id="PF09286">
    <property type="entry name" value="Pro-kuma_activ"/>
    <property type="match status" value="1"/>
</dbReference>
<keyword evidence="2 8" id="KW-0645">Protease</keyword>
<dbReference type="InterPro" id="IPR023828">
    <property type="entry name" value="Peptidase_S8_Ser-AS"/>
</dbReference>
<dbReference type="VEuPathDB" id="AmoebaDB:ACA1_020120"/>
<dbReference type="CDD" id="cd11377">
    <property type="entry name" value="Pro-peptidase_S53"/>
    <property type="match status" value="1"/>
</dbReference>
<dbReference type="GO" id="GO:0004252">
    <property type="term" value="F:serine-type endopeptidase activity"/>
    <property type="evidence" value="ECO:0007669"/>
    <property type="project" value="UniProtKB-UniRule"/>
</dbReference>
<dbReference type="GeneID" id="14914101"/>
<dbReference type="SUPFAM" id="SSF54897">
    <property type="entry name" value="Protease propeptides/inhibitors"/>
    <property type="match status" value="1"/>
</dbReference>
<proteinExistence type="predicted"/>
<feature type="active site" description="Charge relay system" evidence="8">
    <location>
        <position position="546"/>
    </location>
</feature>
<evidence type="ECO:0000256" key="3">
    <source>
        <dbReference type="ARBA" id="ARBA00022723"/>
    </source>
</evidence>
<dbReference type="EMBL" id="KB008092">
    <property type="protein sequence ID" value="ELR13549.1"/>
    <property type="molecule type" value="Genomic_DNA"/>
</dbReference>
<dbReference type="KEGG" id="acan:ACA1_020120"/>
<keyword evidence="10" id="KW-0732">Signal</keyword>
<dbReference type="GO" id="GO:0008240">
    <property type="term" value="F:tripeptidyl-peptidase activity"/>
    <property type="evidence" value="ECO:0007669"/>
    <property type="project" value="TreeGrafter"/>
</dbReference>
<feature type="active site" description="Charge relay system" evidence="8">
    <location>
        <position position="301"/>
    </location>
</feature>
<feature type="domain" description="Peptidase S53" evidence="11">
    <location>
        <begin position="208"/>
        <end position="629"/>
    </location>
</feature>
<feature type="signal peptide" evidence="10">
    <location>
        <begin position="1"/>
        <end position="25"/>
    </location>
</feature>
<feature type="chain" id="PRO_5003989618" evidence="10">
    <location>
        <begin position="26"/>
        <end position="645"/>
    </location>
</feature>
<dbReference type="Proteomes" id="UP000011083">
    <property type="component" value="Unassembled WGS sequence"/>
</dbReference>
<dbReference type="InterPro" id="IPR050819">
    <property type="entry name" value="Tripeptidyl-peptidase_I"/>
</dbReference>
<evidence type="ECO:0000256" key="1">
    <source>
        <dbReference type="ARBA" id="ARBA00001913"/>
    </source>
</evidence>
<keyword evidence="5 8" id="KW-0720">Serine protease</keyword>
<evidence type="ECO:0000256" key="9">
    <source>
        <dbReference type="SAM" id="MobiDB-lite"/>
    </source>
</evidence>
<evidence type="ECO:0000256" key="7">
    <source>
        <dbReference type="ARBA" id="ARBA00023145"/>
    </source>
</evidence>
<dbReference type="PROSITE" id="PS00138">
    <property type="entry name" value="SUBTILASE_SER"/>
    <property type="match status" value="1"/>
</dbReference>
<dbReference type="PROSITE" id="PS51695">
    <property type="entry name" value="SEDOLISIN"/>
    <property type="match status" value="1"/>
</dbReference>
<dbReference type="SUPFAM" id="SSF52743">
    <property type="entry name" value="Subtilisin-like"/>
    <property type="match status" value="1"/>
</dbReference>
<feature type="compositionally biased region" description="Basic residues" evidence="9">
    <location>
        <begin position="622"/>
        <end position="636"/>
    </location>
</feature>
<dbReference type="AlphaFoldDB" id="L8GL48"/>
<dbReference type="GO" id="GO:0006508">
    <property type="term" value="P:proteolysis"/>
    <property type="evidence" value="ECO:0007669"/>
    <property type="project" value="UniProtKB-KW"/>
</dbReference>
<dbReference type="RefSeq" id="XP_004335562.1">
    <property type="nucleotide sequence ID" value="XM_004335514.1"/>
</dbReference>
<keyword evidence="6" id="KW-0106">Calcium</keyword>
<evidence type="ECO:0000256" key="6">
    <source>
        <dbReference type="ARBA" id="ARBA00022837"/>
    </source>
</evidence>
<evidence type="ECO:0000256" key="8">
    <source>
        <dbReference type="PROSITE-ProRule" id="PRU01032"/>
    </source>
</evidence>
<dbReference type="InterPro" id="IPR030400">
    <property type="entry name" value="Sedolisin_dom"/>
</dbReference>
<evidence type="ECO:0000313" key="13">
    <source>
        <dbReference type="Proteomes" id="UP000011083"/>
    </source>
</evidence>
<organism evidence="12 13">
    <name type="scientific">Acanthamoeba castellanii (strain ATCC 30010 / Neff)</name>
    <dbReference type="NCBI Taxonomy" id="1257118"/>
    <lineage>
        <taxon>Eukaryota</taxon>
        <taxon>Amoebozoa</taxon>
        <taxon>Discosea</taxon>
        <taxon>Longamoebia</taxon>
        <taxon>Centramoebida</taxon>
        <taxon>Acanthamoebidae</taxon>
        <taxon>Acanthamoeba</taxon>
    </lineage>
</organism>
<dbReference type="InterPro" id="IPR015366">
    <property type="entry name" value="S53_propep"/>
</dbReference>
<reference evidence="12 13" key="1">
    <citation type="journal article" date="2013" name="Genome Biol.">
        <title>Genome of Acanthamoeba castellanii highlights extensive lateral gene transfer and early evolution of tyrosine kinase signaling.</title>
        <authorList>
            <person name="Clarke M."/>
            <person name="Lohan A.J."/>
            <person name="Liu B."/>
            <person name="Lagkouvardos I."/>
            <person name="Roy S."/>
            <person name="Zafar N."/>
            <person name="Bertelli C."/>
            <person name="Schilde C."/>
            <person name="Kianianmomeni A."/>
            <person name="Burglin T.R."/>
            <person name="Frech C."/>
            <person name="Turcotte B."/>
            <person name="Kopec K.O."/>
            <person name="Synnott J.M."/>
            <person name="Choo C."/>
            <person name="Paponov I."/>
            <person name="Finkler A."/>
            <person name="Soon Heng Tan C."/>
            <person name="Hutchins A.P."/>
            <person name="Weinmeier T."/>
            <person name="Rattei T."/>
            <person name="Chu J.S."/>
            <person name="Gimenez G."/>
            <person name="Irimia M."/>
            <person name="Rigden D.J."/>
            <person name="Fitzpatrick D.A."/>
            <person name="Lorenzo-Morales J."/>
            <person name="Bateman A."/>
            <person name="Chiu C.H."/>
            <person name="Tang P."/>
            <person name="Hegemann P."/>
            <person name="Fromm H."/>
            <person name="Raoult D."/>
            <person name="Greub G."/>
            <person name="Miranda-Saavedra D."/>
            <person name="Chen N."/>
            <person name="Nash P."/>
            <person name="Ginger M.L."/>
            <person name="Horn M."/>
            <person name="Schaap P."/>
            <person name="Caler L."/>
            <person name="Loftus B."/>
        </authorList>
    </citation>
    <scope>NUCLEOTIDE SEQUENCE [LARGE SCALE GENOMIC DNA]</scope>
    <source>
        <strain evidence="12 13">Neff</strain>
    </source>
</reference>
<evidence type="ECO:0000313" key="12">
    <source>
        <dbReference type="EMBL" id="ELR13549.1"/>
    </source>
</evidence>
<evidence type="ECO:0000256" key="2">
    <source>
        <dbReference type="ARBA" id="ARBA00022670"/>
    </source>
</evidence>
<dbReference type="OrthoDB" id="15796at2759"/>
<feature type="region of interest" description="Disordered" evidence="9">
    <location>
        <begin position="567"/>
        <end position="645"/>
    </location>
</feature>
<gene>
    <name evidence="12" type="ORF">ACA1_020120</name>
</gene>
<keyword evidence="7" id="KW-0865">Zymogen</keyword>
<feature type="compositionally biased region" description="Low complexity" evidence="9">
    <location>
        <begin position="571"/>
        <end position="592"/>
    </location>
</feature>
<comment type="caution">
    <text evidence="8">Lacks conserved residue(s) required for the propagation of feature annotation.</text>
</comment>
<dbReference type="GO" id="GO:0046872">
    <property type="term" value="F:metal ion binding"/>
    <property type="evidence" value="ECO:0007669"/>
    <property type="project" value="UniProtKB-KW"/>
</dbReference>
<name>L8GL48_ACACF</name>
<dbReference type="SMART" id="SM00944">
    <property type="entry name" value="Pro-kuma_activ"/>
    <property type="match status" value="1"/>
</dbReference>
<feature type="active site" description="Charge relay system" evidence="8">
    <location>
        <position position="297"/>
    </location>
</feature>
<evidence type="ECO:0000256" key="4">
    <source>
        <dbReference type="ARBA" id="ARBA00022801"/>
    </source>
</evidence>